<evidence type="ECO:0000256" key="1">
    <source>
        <dbReference type="SAM" id="Phobius"/>
    </source>
</evidence>
<dbReference type="PANTHER" id="PTHR34339:SF1">
    <property type="entry name" value="STIMULATOR OF INTERFERON GENES PROTEIN"/>
    <property type="match status" value="1"/>
</dbReference>
<dbReference type="EnsemblMetazoa" id="XM_050643315.1">
    <property type="protein sequence ID" value="XP_050499272.1"/>
    <property type="gene ID" value="LOC126879940"/>
</dbReference>
<reference evidence="3" key="1">
    <citation type="submission" date="2025-05" db="UniProtKB">
        <authorList>
            <consortium name="EnsemblMetazoa"/>
        </authorList>
    </citation>
    <scope>IDENTIFICATION</scope>
</reference>
<dbReference type="Pfam" id="PF15009">
    <property type="entry name" value="STING_LBD"/>
    <property type="match status" value="1"/>
</dbReference>
<accession>A0ABM5JMV7</accession>
<keyword evidence="4" id="KW-1185">Reference proteome</keyword>
<dbReference type="RefSeq" id="XP_050499272.1">
    <property type="nucleotide sequence ID" value="XM_050643315.1"/>
</dbReference>
<evidence type="ECO:0000313" key="4">
    <source>
        <dbReference type="Proteomes" id="UP001652700"/>
    </source>
</evidence>
<keyword evidence="1" id="KW-0812">Transmembrane</keyword>
<sequence length="373" mass="43512">MSERVNYKRLCVRSDKDGFTYPKTIAKERGELSTVISIAICLILFLVDLIHNENSFCVFAIQYTTGVVLTIVLQLIYRFILMCEEMRHLISRYDRNVWILFKDVLHFPIPVYMTFFFGVIYLVYNYSSTAFELWNSSVTLPRIVSMYLNMYLLGKLLKLDSGPLNDSLWIAEDNGLDYGSGMAYSFFFGYLNLVLPKTGREDKHLKEIMEDYEGSNGITFAVHKLFILIPKSMKCFVSLKNEYSPSVDESRSLEQKVMTVAGVQNRVYKNAVYKISPKKNDYIYVSAEYATPLKTFKDVFDNRGQHSENFHKHKKDIILQFYLTLKRVLEQKGLNQFCELIYYEDSYQKDGVTCYYDVGKIIHERIKGLKKSL</sequence>
<dbReference type="GeneID" id="126879940"/>
<dbReference type="InterPro" id="IPR055432">
    <property type="entry name" value="STING_LBD"/>
</dbReference>
<feature type="transmembrane region" description="Helical" evidence="1">
    <location>
        <begin position="104"/>
        <end position="124"/>
    </location>
</feature>
<keyword evidence="1" id="KW-0472">Membrane</keyword>
<dbReference type="InterPro" id="IPR029158">
    <property type="entry name" value="STING"/>
</dbReference>
<dbReference type="Gene3D" id="1.20.5.5200">
    <property type="match status" value="1"/>
</dbReference>
<evidence type="ECO:0000313" key="3">
    <source>
        <dbReference type="EnsemblMetazoa" id="XP_050499272.1"/>
    </source>
</evidence>
<name>A0ABM5JMV7_DIAVI</name>
<feature type="domain" description="STING ligand-binding" evidence="2">
    <location>
        <begin position="177"/>
        <end position="350"/>
    </location>
</feature>
<dbReference type="Proteomes" id="UP001652700">
    <property type="component" value="Unplaced"/>
</dbReference>
<protein>
    <recommendedName>
        <fullName evidence="2">STING ligand-binding domain-containing protein</fullName>
    </recommendedName>
</protein>
<dbReference type="Gene3D" id="3.40.50.12100">
    <property type="entry name" value="Stimulator of interferon genes protein"/>
    <property type="match status" value="1"/>
</dbReference>
<dbReference type="InterPro" id="IPR038623">
    <property type="entry name" value="STING_C_sf"/>
</dbReference>
<dbReference type="PANTHER" id="PTHR34339">
    <property type="entry name" value="STIMULATOR OF INTERFERON GENES PROTEIN"/>
    <property type="match status" value="1"/>
</dbReference>
<feature type="transmembrane region" description="Helical" evidence="1">
    <location>
        <begin position="32"/>
        <end position="51"/>
    </location>
</feature>
<keyword evidence="1" id="KW-1133">Transmembrane helix</keyword>
<proteinExistence type="predicted"/>
<feature type="transmembrane region" description="Helical" evidence="1">
    <location>
        <begin position="63"/>
        <end position="83"/>
    </location>
</feature>
<organism evidence="3 4">
    <name type="scientific">Diabrotica virgifera virgifera</name>
    <name type="common">western corn rootworm</name>
    <dbReference type="NCBI Taxonomy" id="50390"/>
    <lineage>
        <taxon>Eukaryota</taxon>
        <taxon>Metazoa</taxon>
        <taxon>Ecdysozoa</taxon>
        <taxon>Arthropoda</taxon>
        <taxon>Hexapoda</taxon>
        <taxon>Insecta</taxon>
        <taxon>Pterygota</taxon>
        <taxon>Neoptera</taxon>
        <taxon>Endopterygota</taxon>
        <taxon>Coleoptera</taxon>
        <taxon>Polyphaga</taxon>
        <taxon>Cucujiformia</taxon>
        <taxon>Chrysomeloidea</taxon>
        <taxon>Chrysomelidae</taxon>
        <taxon>Galerucinae</taxon>
        <taxon>Diabroticina</taxon>
        <taxon>Diabroticites</taxon>
        <taxon>Diabrotica</taxon>
    </lineage>
</organism>
<evidence type="ECO:0000259" key="2">
    <source>
        <dbReference type="Pfam" id="PF15009"/>
    </source>
</evidence>